<keyword evidence="1" id="KW-0732">Signal</keyword>
<accession>A0AAN8WXR2</accession>
<keyword evidence="3" id="KW-1185">Reference proteome</keyword>
<feature type="chain" id="PRO_5042994336" description="Secreted protein" evidence="1">
    <location>
        <begin position="29"/>
        <end position="118"/>
    </location>
</feature>
<reference evidence="2 3" key="1">
    <citation type="submission" date="2023-11" db="EMBL/GenBank/DDBJ databases">
        <title>Halocaridina rubra genome assembly.</title>
        <authorList>
            <person name="Smith C."/>
        </authorList>
    </citation>
    <scope>NUCLEOTIDE SEQUENCE [LARGE SCALE GENOMIC DNA]</scope>
    <source>
        <strain evidence="2">EP-1</strain>
        <tissue evidence="2">Whole</tissue>
    </source>
</reference>
<comment type="caution">
    <text evidence="2">The sequence shown here is derived from an EMBL/GenBank/DDBJ whole genome shotgun (WGS) entry which is preliminary data.</text>
</comment>
<evidence type="ECO:0000256" key="1">
    <source>
        <dbReference type="SAM" id="SignalP"/>
    </source>
</evidence>
<dbReference type="EMBL" id="JAXCGZ010013309">
    <property type="protein sequence ID" value="KAK7072902.1"/>
    <property type="molecule type" value="Genomic_DNA"/>
</dbReference>
<gene>
    <name evidence="2" type="ORF">SK128_017793</name>
</gene>
<dbReference type="Proteomes" id="UP001381693">
    <property type="component" value="Unassembled WGS sequence"/>
</dbReference>
<evidence type="ECO:0008006" key="4">
    <source>
        <dbReference type="Google" id="ProtNLM"/>
    </source>
</evidence>
<protein>
    <recommendedName>
        <fullName evidence="4">Secreted protein</fullName>
    </recommendedName>
</protein>
<proteinExistence type="predicted"/>
<evidence type="ECO:0000313" key="3">
    <source>
        <dbReference type="Proteomes" id="UP001381693"/>
    </source>
</evidence>
<sequence length="118" mass="13306">MNGCPPTFSIMCHFRILWTILISFPLFASHFNTVSDVLTSVLSTKDEGCIWFVNEKISHSLFCESTKRDTPGGRRGKIRPSFFLSIINLTEIENGAKRHSLKFILPQKSSLKCILGTV</sequence>
<dbReference type="AlphaFoldDB" id="A0AAN8WXR2"/>
<evidence type="ECO:0000313" key="2">
    <source>
        <dbReference type="EMBL" id="KAK7072902.1"/>
    </source>
</evidence>
<name>A0AAN8WXR2_HALRR</name>
<feature type="signal peptide" evidence="1">
    <location>
        <begin position="1"/>
        <end position="28"/>
    </location>
</feature>
<organism evidence="2 3">
    <name type="scientific">Halocaridina rubra</name>
    <name type="common">Hawaiian red shrimp</name>
    <dbReference type="NCBI Taxonomy" id="373956"/>
    <lineage>
        <taxon>Eukaryota</taxon>
        <taxon>Metazoa</taxon>
        <taxon>Ecdysozoa</taxon>
        <taxon>Arthropoda</taxon>
        <taxon>Crustacea</taxon>
        <taxon>Multicrustacea</taxon>
        <taxon>Malacostraca</taxon>
        <taxon>Eumalacostraca</taxon>
        <taxon>Eucarida</taxon>
        <taxon>Decapoda</taxon>
        <taxon>Pleocyemata</taxon>
        <taxon>Caridea</taxon>
        <taxon>Atyoidea</taxon>
        <taxon>Atyidae</taxon>
        <taxon>Halocaridina</taxon>
    </lineage>
</organism>